<dbReference type="Pfam" id="PF00126">
    <property type="entry name" value="HTH_1"/>
    <property type="match status" value="1"/>
</dbReference>
<dbReference type="RefSeq" id="WP_146789046.1">
    <property type="nucleotide sequence ID" value="NZ_VOLT01000007.1"/>
</dbReference>
<evidence type="ECO:0000256" key="2">
    <source>
        <dbReference type="ARBA" id="ARBA00023015"/>
    </source>
</evidence>
<dbReference type="InterPro" id="IPR005119">
    <property type="entry name" value="LysR_subst-bd"/>
</dbReference>
<dbReference type="Gene3D" id="1.10.10.10">
    <property type="entry name" value="Winged helix-like DNA-binding domain superfamily/Winged helix DNA-binding domain"/>
    <property type="match status" value="1"/>
</dbReference>
<evidence type="ECO:0000256" key="1">
    <source>
        <dbReference type="ARBA" id="ARBA00009437"/>
    </source>
</evidence>
<organism evidence="6 7">
    <name type="scientific">Colwellia demingiae</name>
    <dbReference type="NCBI Taxonomy" id="89401"/>
    <lineage>
        <taxon>Bacteria</taxon>
        <taxon>Pseudomonadati</taxon>
        <taxon>Pseudomonadota</taxon>
        <taxon>Gammaproteobacteria</taxon>
        <taxon>Alteromonadales</taxon>
        <taxon>Colwelliaceae</taxon>
        <taxon>Colwellia</taxon>
    </lineage>
</organism>
<dbReference type="PANTHER" id="PTHR30537:SF5">
    <property type="entry name" value="HTH-TYPE TRANSCRIPTIONAL ACTIVATOR TTDR-RELATED"/>
    <property type="match status" value="1"/>
</dbReference>
<keyword evidence="4" id="KW-0804">Transcription</keyword>
<dbReference type="GO" id="GO:0003700">
    <property type="term" value="F:DNA-binding transcription factor activity"/>
    <property type="evidence" value="ECO:0007669"/>
    <property type="project" value="InterPro"/>
</dbReference>
<dbReference type="AlphaFoldDB" id="A0A5C6QD96"/>
<dbReference type="PANTHER" id="PTHR30537">
    <property type="entry name" value="HTH-TYPE TRANSCRIPTIONAL REGULATOR"/>
    <property type="match status" value="1"/>
</dbReference>
<reference evidence="6 7" key="1">
    <citation type="submission" date="2019-07" db="EMBL/GenBank/DDBJ databases">
        <title>Genomes of sea-ice associated Colwellia species.</title>
        <authorList>
            <person name="Bowman J.P."/>
        </authorList>
    </citation>
    <scope>NUCLEOTIDE SEQUENCE [LARGE SCALE GENOMIC DNA]</scope>
    <source>
        <strain evidence="6 7">ACAM 459</strain>
    </source>
</reference>
<keyword evidence="3" id="KW-0238">DNA-binding</keyword>
<dbReference type="Pfam" id="PF03466">
    <property type="entry name" value="LysR_substrate"/>
    <property type="match status" value="1"/>
</dbReference>
<proteinExistence type="inferred from homology"/>
<keyword evidence="7" id="KW-1185">Reference proteome</keyword>
<dbReference type="EMBL" id="VOLT01000007">
    <property type="protein sequence ID" value="TWX66680.1"/>
    <property type="molecule type" value="Genomic_DNA"/>
</dbReference>
<dbReference type="CDD" id="cd08422">
    <property type="entry name" value="PBP2_CrgA_like"/>
    <property type="match status" value="1"/>
</dbReference>
<dbReference type="SUPFAM" id="SSF53850">
    <property type="entry name" value="Periplasmic binding protein-like II"/>
    <property type="match status" value="1"/>
</dbReference>
<evidence type="ECO:0000313" key="7">
    <source>
        <dbReference type="Proteomes" id="UP000321822"/>
    </source>
</evidence>
<sequence length="300" mass="33462">MFNKSEQKRLAYQMLVFDEVLKQGSFTEAAHSLGHTKSAISQYVSQLERALGVRLLNRSTRTLNLTPTGQLVAKRSEQLLELLTVTLDEIQESAIAPAGRIAITAPHAFEASLVTPIITELCDEYPKLTPELTFTDERLDILKHQLDLAISVGTQKDSSYHAILIGELESVLVASPKYLAKQTGINEKNLSLQNLIMLPWQHNFSLTKNDNNAITFSSLKYLKMNTSTSAINSAITGAGICLIPSVFIKSELQSGTLQRVLPDYLGEPRNVYAVHSYHQQLPLILRLFINKLKAKFLQEQ</sequence>
<dbReference type="GO" id="GO:0006351">
    <property type="term" value="P:DNA-templated transcription"/>
    <property type="evidence" value="ECO:0007669"/>
    <property type="project" value="TreeGrafter"/>
</dbReference>
<dbReference type="PROSITE" id="PS50931">
    <property type="entry name" value="HTH_LYSR"/>
    <property type="match status" value="1"/>
</dbReference>
<dbReference type="SUPFAM" id="SSF46785">
    <property type="entry name" value="Winged helix' DNA-binding domain"/>
    <property type="match status" value="1"/>
</dbReference>
<gene>
    <name evidence="6" type="ORF">ESZ36_14005</name>
</gene>
<evidence type="ECO:0000313" key="6">
    <source>
        <dbReference type="EMBL" id="TWX66680.1"/>
    </source>
</evidence>
<evidence type="ECO:0000259" key="5">
    <source>
        <dbReference type="PROSITE" id="PS50931"/>
    </source>
</evidence>
<feature type="domain" description="HTH lysR-type" evidence="5">
    <location>
        <begin position="13"/>
        <end position="66"/>
    </location>
</feature>
<dbReference type="OrthoDB" id="9786526at2"/>
<comment type="similarity">
    <text evidence="1">Belongs to the LysR transcriptional regulatory family.</text>
</comment>
<dbReference type="Proteomes" id="UP000321822">
    <property type="component" value="Unassembled WGS sequence"/>
</dbReference>
<protein>
    <submittedName>
        <fullName evidence="6">LysR family transcriptional regulator</fullName>
    </submittedName>
</protein>
<dbReference type="InterPro" id="IPR036388">
    <property type="entry name" value="WH-like_DNA-bd_sf"/>
</dbReference>
<comment type="caution">
    <text evidence="6">The sequence shown here is derived from an EMBL/GenBank/DDBJ whole genome shotgun (WGS) entry which is preliminary data.</text>
</comment>
<dbReference type="InterPro" id="IPR000847">
    <property type="entry name" value="LysR_HTH_N"/>
</dbReference>
<evidence type="ECO:0000256" key="3">
    <source>
        <dbReference type="ARBA" id="ARBA00023125"/>
    </source>
</evidence>
<dbReference type="GO" id="GO:0043565">
    <property type="term" value="F:sequence-specific DNA binding"/>
    <property type="evidence" value="ECO:0007669"/>
    <property type="project" value="TreeGrafter"/>
</dbReference>
<keyword evidence="2" id="KW-0805">Transcription regulation</keyword>
<dbReference type="InterPro" id="IPR036390">
    <property type="entry name" value="WH_DNA-bd_sf"/>
</dbReference>
<accession>A0A5C6QD96</accession>
<evidence type="ECO:0000256" key="4">
    <source>
        <dbReference type="ARBA" id="ARBA00023163"/>
    </source>
</evidence>
<dbReference type="InterPro" id="IPR058163">
    <property type="entry name" value="LysR-type_TF_proteobact-type"/>
</dbReference>
<name>A0A5C6QD96_9GAMM</name>
<dbReference type="FunFam" id="1.10.10.10:FF:000001">
    <property type="entry name" value="LysR family transcriptional regulator"/>
    <property type="match status" value="1"/>
</dbReference>
<dbReference type="Gene3D" id="3.40.190.290">
    <property type="match status" value="1"/>
</dbReference>